<keyword evidence="3" id="KW-1003">Cell membrane</keyword>
<dbReference type="GO" id="GO:0005886">
    <property type="term" value="C:plasma membrane"/>
    <property type="evidence" value="ECO:0007669"/>
    <property type="project" value="UniProtKB-SubCell"/>
</dbReference>
<reference evidence="9" key="2">
    <citation type="submission" date="2016-05" db="EMBL/GenBank/DDBJ databases">
        <authorList>
            <person name="Lavstsen T."/>
            <person name="Jespersen J.S."/>
        </authorList>
    </citation>
    <scope>NUCLEOTIDE SEQUENCE [LARGE SCALE GENOMIC DNA]</scope>
    <source>
        <strain evidence="9">U25</strain>
    </source>
</reference>
<dbReference type="Pfam" id="PF03706">
    <property type="entry name" value="LPG_synthase_TM"/>
    <property type="match status" value="1"/>
</dbReference>
<organism evidence="8 10">
    <name type="scientific">Candidatus Nitrosopelagicus brevis</name>
    <dbReference type="NCBI Taxonomy" id="1410606"/>
    <lineage>
        <taxon>Archaea</taxon>
        <taxon>Nitrososphaerota</taxon>
    </lineage>
</organism>
<keyword evidence="11" id="KW-1185">Reference proteome</keyword>
<evidence type="ECO:0000256" key="2">
    <source>
        <dbReference type="ARBA" id="ARBA00011061"/>
    </source>
</evidence>
<feature type="transmembrane region" description="Helical" evidence="7">
    <location>
        <begin position="204"/>
        <end position="227"/>
    </location>
</feature>
<dbReference type="NCBIfam" id="TIGR00374">
    <property type="entry name" value="flippase-like domain"/>
    <property type="match status" value="1"/>
</dbReference>
<evidence type="ECO:0000256" key="3">
    <source>
        <dbReference type="ARBA" id="ARBA00022475"/>
    </source>
</evidence>
<feature type="transmembrane region" description="Helical" evidence="7">
    <location>
        <begin position="146"/>
        <end position="167"/>
    </location>
</feature>
<dbReference type="Proteomes" id="UP000241022">
    <property type="component" value="Unassembled WGS sequence"/>
</dbReference>
<dbReference type="InterPro" id="IPR022791">
    <property type="entry name" value="L-PG_synthase/AglD"/>
</dbReference>
<dbReference type="PANTHER" id="PTHR39087">
    <property type="entry name" value="UPF0104 MEMBRANE PROTEIN MJ1595"/>
    <property type="match status" value="1"/>
</dbReference>
<keyword evidence="4 7" id="KW-0812">Transmembrane</keyword>
<evidence type="ECO:0000313" key="9">
    <source>
        <dbReference type="EMBL" id="PTL87440.1"/>
    </source>
</evidence>
<dbReference type="RefSeq" id="WP_048104458.1">
    <property type="nucleotide sequence ID" value="NZ_CP007026.1"/>
</dbReference>
<evidence type="ECO:0000256" key="7">
    <source>
        <dbReference type="SAM" id="Phobius"/>
    </source>
</evidence>
<evidence type="ECO:0000256" key="1">
    <source>
        <dbReference type="ARBA" id="ARBA00004651"/>
    </source>
</evidence>
<dbReference type="GeneID" id="24816083"/>
<comment type="similarity">
    <text evidence="2">Belongs to the UPF0104 family.</text>
</comment>
<feature type="transmembrane region" description="Helical" evidence="7">
    <location>
        <begin position="119"/>
        <end position="140"/>
    </location>
</feature>
<keyword evidence="6 7" id="KW-0472">Membrane</keyword>
<feature type="transmembrane region" description="Helical" evidence="7">
    <location>
        <begin position="233"/>
        <end position="254"/>
    </location>
</feature>
<evidence type="ECO:0000256" key="4">
    <source>
        <dbReference type="ARBA" id="ARBA00022692"/>
    </source>
</evidence>
<reference evidence="11" key="3">
    <citation type="submission" date="2016-05" db="EMBL/GenBank/DDBJ databases">
        <authorList>
            <person name="Dupont C."/>
            <person name="Santoro A."/>
        </authorList>
    </citation>
    <scope>NUCLEOTIDE SEQUENCE [LARGE SCALE GENOMIC DNA]</scope>
    <source>
        <strain evidence="11">U25</strain>
    </source>
</reference>
<evidence type="ECO:0000313" key="8">
    <source>
        <dbReference type="EMBL" id="AJA92706.1"/>
    </source>
</evidence>
<dbReference type="AlphaFoldDB" id="A0A0A7V3F2"/>
<reference evidence="8 10" key="1">
    <citation type="journal article" date="2015" name="Proc. Natl. Acad. Sci. U.S.A.">
        <title>Genomic and proteomic characterization of "Candidatus Nitrosopelagicus brevis": An ammonia-oxidizing archaeon from the open ocean.</title>
        <authorList>
            <person name="Santoro A.E."/>
            <person name="Dupont C.L."/>
            <person name="Richter R.A."/>
            <person name="Craig M.T."/>
            <person name="Carini P."/>
            <person name="McIlvin M.R."/>
            <person name="Yang Y."/>
            <person name="Orsi W.D."/>
            <person name="Moran D.M."/>
            <person name="Saito M.A."/>
        </authorList>
    </citation>
    <scope>NUCLEOTIDE SEQUENCE [LARGE SCALE GENOMIC DNA]</scope>
    <source>
        <strain evidence="8">CN25</strain>
        <strain evidence="10">V2</strain>
    </source>
</reference>
<dbReference type="OrthoDB" id="142879at2157"/>
<evidence type="ECO:0000313" key="11">
    <source>
        <dbReference type="Proteomes" id="UP000241022"/>
    </source>
</evidence>
<reference evidence="9 11" key="4">
    <citation type="submission" date="2018-04" db="EMBL/GenBank/DDBJ databases">
        <title>Transcriptomics of ammonia oxidizing archaea.</title>
        <authorList>
            <person name="Carini P."/>
        </authorList>
    </citation>
    <scope>NUCLEOTIDE SEQUENCE [LARGE SCALE GENOMIC DNA]</scope>
    <source>
        <strain evidence="9 11">U25</strain>
    </source>
</reference>
<dbReference type="KEGG" id="nbv:T478_0184"/>
<evidence type="ECO:0000256" key="6">
    <source>
        <dbReference type="ARBA" id="ARBA00023136"/>
    </source>
</evidence>
<feature type="transmembrane region" description="Helical" evidence="7">
    <location>
        <begin position="6"/>
        <end position="28"/>
    </location>
</feature>
<dbReference type="EMBL" id="LXWN01000002">
    <property type="protein sequence ID" value="PTL87440.1"/>
    <property type="molecule type" value="Genomic_DNA"/>
</dbReference>
<keyword evidence="5 7" id="KW-1133">Transmembrane helix</keyword>
<comment type="subcellular location">
    <subcellularLocation>
        <location evidence="1">Cell membrane</location>
        <topology evidence="1">Multi-pass membrane protein</topology>
    </subcellularLocation>
</comment>
<dbReference type="Proteomes" id="UP000030944">
    <property type="component" value="Chromosome"/>
</dbReference>
<accession>A0A0A7V3F2</accession>
<evidence type="ECO:0000313" key="10">
    <source>
        <dbReference type="Proteomes" id="UP000030944"/>
    </source>
</evidence>
<proteinExistence type="inferred from homology"/>
<dbReference type="STRING" id="1410606.T478_0184"/>
<evidence type="ECO:0000256" key="5">
    <source>
        <dbReference type="ARBA" id="ARBA00022989"/>
    </source>
</evidence>
<name>A0A0A7V3F2_9ARCH</name>
<sequence>MNKNIRLILIGIVCSIIFYSFIIFVTDFSKIQEQLLNFKIEYLPIILSLIFSGMLLVFLRWHLLLKNLGFNLPIKSNLVTFLSTLALGMTPVRAGDLFRSEILKNRHDLPRTKTAPLVIVERFYDILGAVIVASACISFFEPALYIMAVLSIFIITAFVIFSSKNIFKKIINKLKKIKFISKFFEPLLDSYDVIHQSTRGKISLISIFLSISHWIVISISVYFILLAYDITNIGILEIIPIYLSSVVVGAVSFIPGGLGVTEGSLAGFLNLFINDISIALSLSIIIRIFTLWVSVMVGFIFLKFVSDVFYSKNNHKTDIK</sequence>
<dbReference type="HOGENOM" id="CLU_075280_0_0_2"/>
<dbReference type="EMBL" id="CP007026">
    <property type="protein sequence ID" value="AJA92706.1"/>
    <property type="molecule type" value="Genomic_DNA"/>
</dbReference>
<protein>
    <submittedName>
        <fullName evidence="8">Membrane protein, PF03706 family</fullName>
    </submittedName>
</protein>
<gene>
    <name evidence="9" type="ORF">A7X95_05990</name>
    <name evidence="8" type="ORF">T478_0184</name>
</gene>
<feature type="transmembrane region" description="Helical" evidence="7">
    <location>
        <begin position="40"/>
        <end position="59"/>
    </location>
</feature>
<dbReference type="PANTHER" id="PTHR39087:SF2">
    <property type="entry name" value="UPF0104 MEMBRANE PROTEIN MJ1595"/>
    <property type="match status" value="1"/>
</dbReference>